<dbReference type="GO" id="GO:0016020">
    <property type="term" value="C:membrane"/>
    <property type="evidence" value="ECO:0007669"/>
    <property type="project" value="UniProtKB-SubCell"/>
</dbReference>
<comment type="caution">
    <text evidence="7">The sequence shown here is derived from an EMBL/GenBank/DDBJ whole genome shotgun (WGS) entry which is preliminary data.</text>
</comment>
<evidence type="ECO:0000256" key="5">
    <source>
        <dbReference type="ARBA" id="ARBA00023136"/>
    </source>
</evidence>
<dbReference type="GO" id="GO:0071949">
    <property type="term" value="F:FAD binding"/>
    <property type="evidence" value="ECO:0007669"/>
    <property type="project" value="InterPro"/>
</dbReference>
<dbReference type="EC" id="1.3.1.72" evidence="2"/>
<protein>
    <recommendedName>
        <fullName evidence="2">Delta(24)-sterol reductase</fullName>
        <ecNumber evidence="2">1.3.1.72</ecNumber>
    </recommendedName>
</protein>
<dbReference type="GO" id="GO:0000246">
    <property type="term" value="F:Delta24(24-1) sterol reductase activity"/>
    <property type="evidence" value="ECO:0007669"/>
    <property type="project" value="TreeGrafter"/>
</dbReference>
<dbReference type="PANTHER" id="PTHR10801">
    <property type="entry name" value="24-DEHYDROCHOLESTEROL REDUCTASE"/>
    <property type="match status" value="1"/>
</dbReference>
<comment type="subcellular location">
    <subcellularLocation>
        <location evidence="1">Membrane</location>
        <topology evidence="1">Single-pass membrane protein</topology>
    </subcellularLocation>
</comment>
<dbReference type="Gene3D" id="3.30.465.10">
    <property type="match status" value="1"/>
</dbReference>
<dbReference type="GO" id="GO:0008202">
    <property type="term" value="P:steroid metabolic process"/>
    <property type="evidence" value="ECO:0007669"/>
    <property type="project" value="TreeGrafter"/>
</dbReference>
<dbReference type="InterPro" id="IPR016166">
    <property type="entry name" value="FAD-bd_PCMH"/>
</dbReference>
<evidence type="ECO:0000259" key="6">
    <source>
        <dbReference type="PROSITE" id="PS51387"/>
    </source>
</evidence>
<keyword evidence="4" id="KW-1133">Transmembrane helix</keyword>
<dbReference type="PANTHER" id="PTHR10801:SF10">
    <property type="entry name" value="FAD BINDING DOMAIN PROTEIN (AFU_ORTHOLOGUE AFUA_6G14300)"/>
    <property type="match status" value="1"/>
</dbReference>
<gene>
    <name evidence="7" type="ORF">B0J13DRAFT_627765</name>
</gene>
<dbReference type="AlphaFoldDB" id="A0A9P9E115"/>
<accession>A0A9P9E115</accession>
<keyword evidence="5" id="KW-0472">Membrane</keyword>
<keyword evidence="8" id="KW-1185">Reference proteome</keyword>
<dbReference type="OrthoDB" id="415825at2759"/>
<dbReference type="Pfam" id="PF01565">
    <property type="entry name" value="FAD_binding_4"/>
    <property type="match status" value="1"/>
</dbReference>
<dbReference type="FunFam" id="3.30.465.10:FF:000031">
    <property type="entry name" value="FAD binding domain protein"/>
    <property type="match status" value="1"/>
</dbReference>
<dbReference type="Proteomes" id="UP000717696">
    <property type="component" value="Unassembled WGS sequence"/>
</dbReference>
<dbReference type="PROSITE" id="PS51387">
    <property type="entry name" value="FAD_PCMH"/>
    <property type="match status" value="1"/>
</dbReference>
<dbReference type="InterPro" id="IPR006094">
    <property type="entry name" value="Oxid_FAD_bind_N"/>
</dbReference>
<dbReference type="GO" id="GO:0050614">
    <property type="term" value="F:Delta24-sterol reductase activity"/>
    <property type="evidence" value="ECO:0007669"/>
    <property type="project" value="UniProtKB-EC"/>
</dbReference>
<name>A0A9P9E115_9HYPO</name>
<reference evidence="7" key="1">
    <citation type="journal article" date="2021" name="Nat. Commun.">
        <title>Genetic determinants of endophytism in the Arabidopsis root mycobiome.</title>
        <authorList>
            <person name="Mesny F."/>
            <person name="Miyauchi S."/>
            <person name="Thiergart T."/>
            <person name="Pickel B."/>
            <person name="Atanasova L."/>
            <person name="Karlsson M."/>
            <person name="Huettel B."/>
            <person name="Barry K.W."/>
            <person name="Haridas S."/>
            <person name="Chen C."/>
            <person name="Bauer D."/>
            <person name="Andreopoulos W."/>
            <person name="Pangilinan J."/>
            <person name="LaButti K."/>
            <person name="Riley R."/>
            <person name="Lipzen A."/>
            <person name="Clum A."/>
            <person name="Drula E."/>
            <person name="Henrissat B."/>
            <person name="Kohler A."/>
            <person name="Grigoriev I.V."/>
            <person name="Martin F.M."/>
            <person name="Hacquard S."/>
        </authorList>
    </citation>
    <scope>NUCLEOTIDE SEQUENCE</scope>
    <source>
        <strain evidence="7">MPI-CAGE-AT-0021</strain>
    </source>
</reference>
<evidence type="ECO:0000256" key="2">
    <source>
        <dbReference type="ARBA" id="ARBA00012405"/>
    </source>
</evidence>
<organism evidence="7 8">
    <name type="scientific">Dactylonectria estremocensis</name>
    <dbReference type="NCBI Taxonomy" id="1079267"/>
    <lineage>
        <taxon>Eukaryota</taxon>
        <taxon>Fungi</taxon>
        <taxon>Dikarya</taxon>
        <taxon>Ascomycota</taxon>
        <taxon>Pezizomycotina</taxon>
        <taxon>Sordariomycetes</taxon>
        <taxon>Hypocreomycetidae</taxon>
        <taxon>Hypocreales</taxon>
        <taxon>Nectriaceae</taxon>
        <taxon>Dactylonectria</taxon>
    </lineage>
</organism>
<sequence>MERHTQAVQDIATAVRNFFKLGESYRVFHGSSNSTRPRHGANQNVVDISMLSSVLSVDVKRQTCLVEPNVPMDRLIEATMVYGLVPPVVMEFPGITAGGGFSGTSGESSSFRHGFFNETINWVEMVLGNGDIVKASDEEQPDLFHGAAGAAGTLGITTLMELRLVEAKQFVKTTYRKTNCTADAVSGIKREIENPHVDYVDGILYSNDHGVIITGQLTNEKPAEYPVQTFSHASDPWFYLHVQDKTRHLHPASTVTEYVPLGEYLFRYDRAGFWVGRQGYTYFKVVPFNKFFRWLLDDYSHTRTLYHALHASRISSQFVVQDVALPYDTAETFINWVDSELGVWPLWLCPLKGCSTPTFHPVTLSKDVASRADAEKQQSGTASMSQPMLNIGVWGWGPKDYREFISKNRGLENQLMKLDGRKWLYAHTYYPEEEFWNIYDRSWYQALREKYFATTLPTAYDKVNVNIQAKWKNQGQNWTSWLSTWPIGGLYGMILATFSGDIGLHRQAKWKYKSE</sequence>
<evidence type="ECO:0000256" key="4">
    <source>
        <dbReference type="ARBA" id="ARBA00022989"/>
    </source>
</evidence>
<proteinExistence type="predicted"/>
<dbReference type="InterPro" id="IPR036318">
    <property type="entry name" value="FAD-bd_PCMH-like_sf"/>
</dbReference>
<keyword evidence="3" id="KW-0812">Transmembrane</keyword>
<dbReference type="GO" id="GO:0005737">
    <property type="term" value="C:cytoplasm"/>
    <property type="evidence" value="ECO:0007669"/>
    <property type="project" value="TreeGrafter"/>
</dbReference>
<evidence type="ECO:0000256" key="3">
    <source>
        <dbReference type="ARBA" id="ARBA00022692"/>
    </source>
</evidence>
<evidence type="ECO:0000313" key="8">
    <source>
        <dbReference type="Proteomes" id="UP000717696"/>
    </source>
</evidence>
<feature type="domain" description="FAD-binding PCMH-type" evidence="6">
    <location>
        <begin position="1"/>
        <end position="167"/>
    </location>
</feature>
<evidence type="ECO:0000256" key="1">
    <source>
        <dbReference type="ARBA" id="ARBA00004167"/>
    </source>
</evidence>
<dbReference type="EMBL" id="JAGMUU010000022">
    <property type="protein sequence ID" value="KAH7128051.1"/>
    <property type="molecule type" value="Genomic_DNA"/>
</dbReference>
<dbReference type="SUPFAM" id="SSF56176">
    <property type="entry name" value="FAD-binding/transporter-associated domain-like"/>
    <property type="match status" value="1"/>
</dbReference>
<evidence type="ECO:0000313" key="7">
    <source>
        <dbReference type="EMBL" id="KAH7128051.1"/>
    </source>
</evidence>
<dbReference type="InterPro" id="IPR040165">
    <property type="entry name" value="Diminuto-like"/>
</dbReference>
<dbReference type="InterPro" id="IPR016169">
    <property type="entry name" value="FAD-bd_PCMH_sub2"/>
</dbReference>